<proteinExistence type="predicted"/>
<dbReference type="Pfam" id="PF00650">
    <property type="entry name" value="CRAL_TRIO"/>
    <property type="match status" value="1"/>
</dbReference>
<dbReference type="InterPro" id="IPR001251">
    <property type="entry name" value="CRAL-TRIO_dom"/>
</dbReference>
<dbReference type="GO" id="GO:0016020">
    <property type="term" value="C:membrane"/>
    <property type="evidence" value="ECO:0007669"/>
    <property type="project" value="TreeGrafter"/>
</dbReference>
<dbReference type="Proteomes" id="UP001329430">
    <property type="component" value="Chromosome 8"/>
</dbReference>
<dbReference type="PRINTS" id="PR00180">
    <property type="entry name" value="CRETINALDHBP"/>
</dbReference>
<dbReference type="AlphaFoldDB" id="A0AAN7V2Q3"/>
<dbReference type="SUPFAM" id="SSF46938">
    <property type="entry name" value="CRAL/TRIO N-terminal domain"/>
    <property type="match status" value="1"/>
</dbReference>
<dbReference type="Gene3D" id="1.10.8.20">
    <property type="entry name" value="N-terminal domain of phosphatidylinositol transfer protein sec14p"/>
    <property type="match status" value="1"/>
</dbReference>
<feature type="domain" description="CRAL-TRIO" evidence="1">
    <location>
        <begin position="101"/>
        <end position="267"/>
    </location>
</feature>
<name>A0AAN7V2Q3_9COLE</name>
<dbReference type="GO" id="GO:1902936">
    <property type="term" value="F:phosphatidylinositol bisphosphate binding"/>
    <property type="evidence" value="ECO:0007669"/>
    <property type="project" value="TreeGrafter"/>
</dbReference>
<reference evidence="2 3" key="1">
    <citation type="journal article" date="2024" name="Insects">
        <title>An Improved Chromosome-Level Genome Assembly of the Firefly Pyrocoelia pectoralis.</title>
        <authorList>
            <person name="Fu X."/>
            <person name="Meyer-Rochow V.B."/>
            <person name="Ballantyne L."/>
            <person name="Zhu X."/>
        </authorList>
    </citation>
    <scope>NUCLEOTIDE SEQUENCE [LARGE SCALE GENOMIC DNA]</scope>
    <source>
        <strain evidence="2">XCY_ONT2</strain>
    </source>
</reference>
<keyword evidence="3" id="KW-1185">Reference proteome</keyword>
<dbReference type="CDD" id="cd00170">
    <property type="entry name" value="SEC14"/>
    <property type="match status" value="1"/>
</dbReference>
<dbReference type="InterPro" id="IPR036273">
    <property type="entry name" value="CRAL/TRIO_N_dom_sf"/>
</dbReference>
<sequence length="334" mass="38260">MTERKWLTEVDEYVCTLSEEVQKIAKDELGEDKHCRDQALESMRHWVTHNPRILNCRLDSNFLLRFLRFSKFSVVQAQIALERYLLLRQSYGVVFHNLDITIPKMSELLDSGFIFVCPKRDKKGRRVYVVRPGAFDLSKYTNGDMLKIAGTTFETLIEDEENQVKGFVYLADGHGCGLPYVTLFTPLELVRLVKNGEKTVPGRHVEIHGLNVHPTMKFAYEFGVSLISEKIRKRIRLYSSLDEFWASGNMELDILPKEYGGVMPMSEMIELWRGELLKSNALLQTHDKMEVQEELFSSKERDGAVSALQASSGTCGNEDSIYGVTGNFRKLEVD</sequence>
<comment type="caution">
    <text evidence="2">The sequence shown here is derived from an EMBL/GenBank/DDBJ whole genome shotgun (WGS) entry which is preliminary data.</text>
</comment>
<evidence type="ECO:0000259" key="1">
    <source>
        <dbReference type="PROSITE" id="PS50191"/>
    </source>
</evidence>
<dbReference type="InterPro" id="IPR036865">
    <property type="entry name" value="CRAL-TRIO_dom_sf"/>
</dbReference>
<dbReference type="InterPro" id="IPR011074">
    <property type="entry name" value="CRAL/TRIO_N_dom"/>
</dbReference>
<dbReference type="SMART" id="SM01100">
    <property type="entry name" value="CRAL_TRIO_N"/>
    <property type="match status" value="1"/>
</dbReference>
<evidence type="ECO:0000313" key="2">
    <source>
        <dbReference type="EMBL" id="KAK5640002.1"/>
    </source>
</evidence>
<evidence type="ECO:0000313" key="3">
    <source>
        <dbReference type="Proteomes" id="UP001329430"/>
    </source>
</evidence>
<dbReference type="SUPFAM" id="SSF52087">
    <property type="entry name" value="CRAL/TRIO domain"/>
    <property type="match status" value="1"/>
</dbReference>
<dbReference type="PROSITE" id="PS50191">
    <property type="entry name" value="CRAL_TRIO"/>
    <property type="match status" value="1"/>
</dbReference>
<dbReference type="Gene3D" id="3.40.525.10">
    <property type="entry name" value="CRAL-TRIO lipid binding domain"/>
    <property type="match status" value="1"/>
</dbReference>
<dbReference type="PANTHER" id="PTHR10174">
    <property type="entry name" value="ALPHA-TOCOPHEROL TRANSFER PROTEIN-RELATED"/>
    <property type="match status" value="1"/>
</dbReference>
<organism evidence="2 3">
    <name type="scientific">Pyrocoelia pectoralis</name>
    <dbReference type="NCBI Taxonomy" id="417401"/>
    <lineage>
        <taxon>Eukaryota</taxon>
        <taxon>Metazoa</taxon>
        <taxon>Ecdysozoa</taxon>
        <taxon>Arthropoda</taxon>
        <taxon>Hexapoda</taxon>
        <taxon>Insecta</taxon>
        <taxon>Pterygota</taxon>
        <taxon>Neoptera</taxon>
        <taxon>Endopterygota</taxon>
        <taxon>Coleoptera</taxon>
        <taxon>Polyphaga</taxon>
        <taxon>Elateriformia</taxon>
        <taxon>Elateroidea</taxon>
        <taxon>Lampyridae</taxon>
        <taxon>Lampyrinae</taxon>
        <taxon>Pyrocoelia</taxon>
    </lineage>
</organism>
<accession>A0AAN7V2Q3</accession>
<dbReference type="PANTHER" id="PTHR10174:SF208">
    <property type="entry name" value="CRAL-TRIO DOMAIN-CONTAINING PROTEIN DDB_G0278031"/>
    <property type="match status" value="1"/>
</dbReference>
<dbReference type="Gene3D" id="1.20.5.1200">
    <property type="entry name" value="Alpha-tocopherol transfer"/>
    <property type="match status" value="1"/>
</dbReference>
<protein>
    <recommendedName>
        <fullName evidence="1">CRAL-TRIO domain-containing protein</fullName>
    </recommendedName>
</protein>
<gene>
    <name evidence="2" type="ORF">RI129_010813</name>
</gene>
<dbReference type="EMBL" id="JAVRBK010000008">
    <property type="protein sequence ID" value="KAK5640002.1"/>
    <property type="molecule type" value="Genomic_DNA"/>
</dbReference>